<proteinExistence type="predicted"/>
<evidence type="ECO:0000313" key="2">
    <source>
        <dbReference type="EMBL" id="KAF4118872.1"/>
    </source>
</evidence>
<accession>A0A7J6DHQ9</accession>
<comment type="caution">
    <text evidence="2">The sequence shown here is derived from an EMBL/GenBank/DDBJ whole genome shotgun (WGS) entry which is preliminary data.</text>
</comment>
<feature type="region of interest" description="Disordered" evidence="1">
    <location>
        <begin position="345"/>
        <end position="366"/>
    </location>
</feature>
<evidence type="ECO:0000256" key="1">
    <source>
        <dbReference type="SAM" id="MobiDB-lite"/>
    </source>
</evidence>
<name>A0A7J6DHQ9_9TELE</name>
<feature type="region of interest" description="Disordered" evidence="1">
    <location>
        <begin position="1"/>
        <end position="22"/>
    </location>
</feature>
<feature type="compositionally biased region" description="Polar residues" evidence="1">
    <location>
        <begin position="140"/>
        <end position="150"/>
    </location>
</feature>
<protein>
    <submittedName>
        <fullName evidence="2">Uncharacterized protein</fullName>
    </submittedName>
</protein>
<keyword evidence="3" id="KW-1185">Reference proteome</keyword>
<feature type="compositionally biased region" description="Low complexity" evidence="1">
    <location>
        <begin position="1"/>
        <end position="14"/>
    </location>
</feature>
<feature type="region of interest" description="Disordered" evidence="1">
    <location>
        <begin position="140"/>
        <end position="203"/>
    </location>
</feature>
<sequence length="444" mass="47859">MSISSSEFSVSESEGVPDDLHGSRRDTFSTELQFCFNRLDVFNLGTINVYDEIDDGNDYIDESSLSSATSEDEIEASVVSFESHSDEGSFVCRQNTQMCCGSMLMHNGGCDDSLGLLSISSMSSCETQIIHHPPMCNASLNPPHTSSNSIEAAGPSVSMDVHSDKEVSSIESTSIGVSPVDSVDNSAEDPEPDGADSSCPAEPSCFKLTDESDKFGYEMGIAASGGFSTVNEETPSSNGKWTEDVDSLDECSLSSDTSEDDCGVIICGSFSRRKPAHRLGEWSFNSGNNHYIVKGGRDSSLDLLSISSDISSTEERSGAWQSGPDRETCACSDCRNMYAAGPSMSLEAQSDKDTPPVDTVENSTEKHNSLKKMMTKGISSFFKKTWNALKCPSLCCCCCCEARVEPFVPLQEDTEPDSEPADPKPHFVAESSGFKPTDDFCQFD</sequence>
<dbReference type="Proteomes" id="UP000579812">
    <property type="component" value="Unassembled WGS sequence"/>
</dbReference>
<organism evidence="2 3">
    <name type="scientific">Onychostoma macrolepis</name>
    <dbReference type="NCBI Taxonomy" id="369639"/>
    <lineage>
        <taxon>Eukaryota</taxon>
        <taxon>Metazoa</taxon>
        <taxon>Chordata</taxon>
        <taxon>Craniata</taxon>
        <taxon>Vertebrata</taxon>
        <taxon>Euteleostomi</taxon>
        <taxon>Actinopterygii</taxon>
        <taxon>Neopterygii</taxon>
        <taxon>Teleostei</taxon>
        <taxon>Ostariophysi</taxon>
        <taxon>Cypriniformes</taxon>
        <taxon>Cyprinidae</taxon>
        <taxon>Acrossocheilinae</taxon>
        <taxon>Onychostoma</taxon>
    </lineage>
</organism>
<gene>
    <name evidence="2" type="ORF">G5714_000923</name>
</gene>
<evidence type="ECO:0000313" key="3">
    <source>
        <dbReference type="Proteomes" id="UP000579812"/>
    </source>
</evidence>
<reference evidence="2 3" key="1">
    <citation type="submission" date="2020-04" db="EMBL/GenBank/DDBJ databases">
        <title>Chromosome-level genome assembly of a cyprinid fish Onychostoma macrolepis by integration of Nanopore Sequencing, Bionano and Hi-C technology.</title>
        <authorList>
            <person name="Wang D."/>
        </authorList>
    </citation>
    <scope>NUCLEOTIDE SEQUENCE [LARGE SCALE GENOMIC DNA]</scope>
    <source>
        <strain evidence="2">SWU-2019</strain>
        <tissue evidence="2">Muscle</tissue>
    </source>
</reference>
<feature type="region of interest" description="Disordered" evidence="1">
    <location>
        <begin position="411"/>
        <end position="444"/>
    </location>
</feature>
<dbReference type="EMBL" id="JAAMOB010000001">
    <property type="protein sequence ID" value="KAF4118872.1"/>
    <property type="molecule type" value="Genomic_DNA"/>
</dbReference>
<dbReference type="AlphaFoldDB" id="A0A7J6DHQ9"/>